<feature type="domain" description="N-acetyltransferase" evidence="1">
    <location>
        <begin position="205"/>
        <end position="353"/>
    </location>
</feature>
<organism evidence="2 3">
    <name type="scientific">Neomicrococcus lactis</name>
    <dbReference type="NCBI Taxonomy" id="732241"/>
    <lineage>
        <taxon>Bacteria</taxon>
        <taxon>Bacillati</taxon>
        <taxon>Actinomycetota</taxon>
        <taxon>Actinomycetes</taxon>
        <taxon>Micrococcales</taxon>
        <taxon>Micrococcaceae</taxon>
        <taxon>Neomicrococcus</taxon>
    </lineage>
</organism>
<dbReference type="AlphaFoldDB" id="A0A7W8YBJ4"/>
<keyword evidence="2" id="KW-0689">Ribosomal protein</keyword>
<dbReference type="Gene3D" id="3.40.630.30">
    <property type="match status" value="1"/>
</dbReference>
<dbReference type="Proteomes" id="UP000523863">
    <property type="component" value="Unassembled WGS sequence"/>
</dbReference>
<evidence type="ECO:0000259" key="1">
    <source>
        <dbReference type="PROSITE" id="PS51186"/>
    </source>
</evidence>
<evidence type="ECO:0000313" key="2">
    <source>
        <dbReference type="EMBL" id="MBB5598513.1"/>
    </source>
</evidence>
<accession>A0A7W8YBJ4</accession>
<keyword evidence="2" id="KW-0687">Ribonucleoprotein</keyword>
<name>A0A7W8YBJ4_9MICC</name>
<dbReference type="SUPFAM" id="SSF55729">
    <property type="entry name" value="Acyl-CoA N-acyltransferases (Nat)"/>
    <property type="match status" value="1"/>
</dbReference>
<dbReference type="InterPro" id="IPR000182">
    <property type="entry name" value="GNAT_dom"/>
</dbReference>
<evidence type="ECO:0000313" key="3">
    <source>
        <dbReference type="Proteomes" id="UP000523863"/>
    </source>
</evidence>
<protein>
    <submittedName>
        <fullName evidence="2">Ribosomal protein S18 acetylase RimI-like enzyme</fullName>
    </submittedName>
</protein>
<reference evidence="2 3" key="1">
    <citation type="submission" date="2020-08" db="EMBL/GenBank/DDBJ databases">
        <title>Sequencing the genomes of 1000 actinobacteria strains.</title>
        <authorList>
            <person name="Klenk H.-P."/>
        </authorList>
    </citation>
    <scope>NUCLEOTIDE SEQUENCE [LARGE SCALE GENOMIC DNA]</scope>
    <source>
        <strain evidence="2 3">DSM 23694</strain>
    </source>
</reference>
<dbReference type="RefSeq" id="WP_183642308.1">
    <property type="nucleotide sequence ID" value="NZ_JACHBL010000001.1"/>
</dbReference>
<dbReference type="InterPro" id="IPR016181">
    <property type="entry name" value="Acyl_CoA_acyltransferase"/>
</dbReference>
<gene>
    <name evidence="2" type="ORF">BKA12_001593</name>
</gene>
<dbReference type="EMBL" id="JACHBL010000001">
    <property type="protein sequence ID" value="MBB5598513.1"/>
    <property type="molecule type" value="Genomic_DNA"/>
</dbReference>
<dbReference type="PROSITE" id="PS51186">
    <property type="entry name" value="GNAT"/>
    <property type="match status" value="1"/>
</dbReference>
<keyword evidence="3" id="KW-1185">Reference proteome</keyword>
<comment type="caution">
    <text evidence="2">The sequence shown here is derived from an EMBL/GenBank/DDBJ whole genome shotgun (WGS) entry which is preliminary data.</text>
</comment>
<sequence length="358" mass="39012">MTGSEPRILSIHFKDNRIDAIDGGIVDEGSKWILLAAVRGGARRNGHVLIRRKHVRKMVPVGKFTNLAATVVGSWPPAPLVDADGNSVDLDLDHGHLDLAELSRTAPVLGFHYERRKGEGLVDGVPVDFENDDDAALCFRIVTDDGRVHSSVTELKRSALIALEIGSSRLVKLAAKMNEANSEPAASTVEIISASKAVPVKSTPFLIRLANFKDVPGIQALHQRGGFAPPSPRFLERVMVDENSMVIVAVDLEDHVVAWAKTNYIPASVAEPAGYYLTGVRVDDQHRRIGLAREMAAARLAWLRRRTDTVYASVPAPNQPARRYLSAVGFTEIPRATPRTSPTDSVLLELDFTDEAAL</sequence>
<dbReference type="Pfam" id="PF00583">
    <property type="entry name" value="Acetyltransf_1"/>
    <property type="match status" value="1"/>
</dbReference>
<proteinExistence type="predicted"/>
<dbReference type="GO" id="GO:0016747">
    <property type="term" value="F:acyltransferase activity, transferring groups other than amino-acyl groups"/>
    <property type="evidence" value="ECO:0007669"/>
    <property type="project" value="InterPro"/>
</dbReference>
<dbReference type="GO" id="GO:0005840">
    <property type="term" value="C:ribosome"/>
    <property type="evidence" value="ECO:0007669"/>
    <property type="project" value="UniProtKB-KW"/>
</dbReference>